<protein>
    <submittedName>
        <fullName evidence="1">Uncharacterized protein</fullName>
    </submittedName>
</protein>
<sequence>MSDGGRGGEGHGDGDRGNTAGPSGTSFLTLFLDNGRDDRSGSSRLSGGATSYSRGSRVSCSGAFGVCEGDGIGHDGPGAVGVAARGGASRGIWRKSVCMVVHQVSSAGSREEPPSKRARHSARTEEEPIAVSDEETDEPTDVDLADSSGSTVPRVTGTQEVTSSQAAEEVSEEDEEAGEDRDDDEC</sequence>
<evidence type="ECO:0000313" key="1">
    <source>
        <dbReference type="EMBL" id="KAI8535335.1"/>
    </source>
</evidence>
<dbReference type="Proteomes" id="UP001062846">
    <property type="component" value="Chromosome 10"/>
</dbReference>
<gene>
    <name evidence="1" type="ORF">RHMOL_Rhmol10G0166300</name>
</gene>
<accession>A0ACC0M3C1</accession>
<comment type="caution">
    <text evidence="1">The sequence shown here is derived from an EMBL/GenBank/DDBJ whole genome shotgun (WGS) entry which is preliminary data.</text>
</comment>
<proteinExistence type="predicted"/>
<organism evidence="1 2">
    <name type="scientific">Rhododendron molle</name>
    <name type="common">Chinese azalea</name>
    <name type="synonym">Azalea mollis</name>
    <dbReference type="NCBI Taxonomy" id="49168"/>
    <lineage>
        <taxon>Eukaryota</taxon>
        <taxon>Viridiplantae</taxon>
        <taxon>Streptophyta</taxon>
        <taxon>Embryophyta</taxon>
        <taxon>Tracheophyta</taxon>
        <taxon>Spermatophyta</taxon>
        <taxon>Magnoliopsida</taxon>
        <taxon>eudicotyledons</taxon>
        <taxon>Gunneridae</taxon>
        <taxon>Pentapetalae</taxon>
        <taxon>asterids</taxon>
        <taxon>Ericales</taxon>
        <taxon>Ericaceae</taxon>
        <taxon>Ericoideae</taxon>
        <taxon>Rhodoreae</taxon>
        <taxon>Rhododendron</taxon>
    </lineage>
</organism>
<dbReference type="EMBL" id="CM046397">
    <property type="protein sequence ID" value="KAI8535335.1"/>
    <property type="molecule type" value="Genomic_DNA"/>
</dbReference>
<reference evidence="1" key="1">
    <citation type="submission" date="2022-02" db="EMBL/GenBank/DDBJ databases">
        <title>Plant Genome Project.</title>
        <authorList>
            <person name="Zhang R.-G."/>
        </authorList>
    </citation>
    <scope>NUCLEOTIDE SEQUENCE</scope>
    <source>
        <strain evidence="1">AT1</strain>
    </source>
</reference>
<evidence type="ECO:0000313" key="2">
    <source>
        <dbReference type="Proteomes" id="UP001062846"/>
    </source>
</evidence>
<keyword evidence="2" id="KW-1185">Reference proteome</keyword>
<name>A0ACC0M3C1_RHOML</name>